<proteinExistence type="predicted"/>
<gene>
    <name evidence="1" type="ORF">CCMSSC00406_0009378</name>
</gene>
<keyword evidence="2" id="KW-1185">Reference proteome</keyword>
<evidence type="ECO:0000313" key="2">
    <source>
        <dbReference type="Proteomes" id="UP000824881"/>
    </source>
</evidence>
<comment type="caution">
    <text evidence="1">The sequence shown here is derived from an EMBL/GenBank/DDBJ whole genome shotgun (WGS) entry which is preliminary data.</text>
</comment>
<accession>A0ACB7INL1</accession>
<dbReference type="Proteomes" id="UP000824881">
    <property type="component" value="Unassembled WGS sequence"/>
</dbReference>
<reference evidence="1 2" key="1">
    <citation type="journal article" date="2021" name="Appl. Environ. Microbiol.">
        <title>Genetic linkage and physical mapping for an oyster mushroom Pleurotus cornucopiae and QTL analysis for the trait cap color.</title>
        <authorList>
            <person name="Zhang Y."/>
            <person name="Gao W."/>
            <person name="Sonnenberg A."/>
            <person name="Chen Q."/>
            <person name="Zhang J."/>
            <person name="Huang C."/>
        </authorList>
    </citation>
    <scope>NUCLEOTIDE SEQUENCE [LARGE SCALE GENOMIC DNA]</scope>
    <source>
        <strain evidence="1">CCMSSC00406</strain>
    </source>
</reference>
<sequence length="511" mass="58492">MVKAYAHCRRLDGVFYTGVKSSEVPPEIWEKIASFVPRDELLKLYTVNSAFLNVVLNLKYKRVDLSNEPDRPQAELRRKLDRLRDQFIAGRIRSLYIRPWRIDEEPAVRTSLRSRVKLGLKSLVDPEFPEFYEKEQLKKRIFDDVNVVLDAVAACKHGITEYSIDWDEQPQYHAALFSHFLSPLLDLAHNLQKLHLKVPVDSFRALFPIGRKFEFPELRRLQELTLTLSTGALPKAEIDYHLDTLVVFIHNVFRTLKSLSIATTNTSEYVDLTRFFETLGGESRLRCFALSVPSGCFHLSNPLALGQFLRGHRNTLQSLTLLSPIVDITQRTPVQWPVDAVRGIKFPELMTLHLALGGNSERLDDVLEVLYSCPTTLCSLLLENRALPNQDVEYLISALDHPTPGGGVKRLRITVKTLNDTFLDALFYRLPQLEDVEIVFKRLGGQPENPFNDLVSHLKRTCYSASQVRRLQLEMIPSPLLLLPERAMGLLHHAFYNCLPLLEDFVSHTLS</sequence>
<organism evidence="1 2">
    <name type="scientific">Pleurotus cornucopiae</name>
    <name type="common">Cornucopia mushroom</name>
    <dbReference type="NCBI Taxonomy" id="5321"/>
    <lineage>
        <taxon>Eukaryota</taxon>
        <taxon>Fungi</taxon>
        <taxon>Dikarya</taxon>
        <taxon>Basidiomycota</taxon>
        <taxon>Agaricomycotina</taxon>
        <taxon>Agaricomycetes</taxon>
        <taxon>Agaricomycetidae</taxon>
        <taxon>Agaricales</taxon>
        <taxon>Pleurotineae</taxon>
        <taxon>Pleurotaceae</taxon>
        <taxon>Pleurotus</taxon>
    </lineage>
</organism>
<name>A0ACB7INL1_PLECO</name>
<protein>
    <submittedName>
        <fullName evidence="1">Uncharacterized protein</fullName>
    </submittedName>
</protein>
<evidence type="ECO:0000313" key="1">
    <source>
        <dbReference type="EMBL" id="KAG9219822.1"/>
    </source>
</evidence>
<dbReference type="EMBL" id="WQMT02000008">
    <property type="protein sequence ID" value="KAG9219822.1"/>
    <property type="molecule type" value="Genomic_DNA"/>
</dbReference>